<dbReference type="EMBL" id="CP121689">
    <property type="protein sequence ID" value="WZL76725.1"/>
    <property type="molecule type" value="Genomic_DNA"/>
</dbReference>
<organism evidence="7 8">
    <name type="scientific">Thermatribacter velox</name>
    <dbReference type="NCBI Taxonomy" id="3039681"/>
    <lineage>
        <taxon>Bacteria</taxon>
        <taxon>Pseudomonadati</taxon>
        <taxon>Atribacterota</taxon>
        <taxon>Atribacteria</taxon>
        <taxon>Atribacterales</taxon>
        <taxon>Thermatribacteraceae</taxon>
        <taxon>Thermatribacter</taxon>
    </lineage>
</organism>
<dbReference type="InterPro" id="IPR036373">
    <property type="entry name" value="Ribosomal_bL17_sf"/>
</dbReference>
<dbReference type="SUPFAM" id="SSF64263">
    <property type="entry name" value="Prokaryotic ribosomal protein L17"/>
    <property type="match status" value="1"/>
</dbReference>
<comment type="similarity">
    <text evidence="1 5">Belongs to the bacterial ribosomal protein bL17 family.</text>
</comment>
<dbReference type="InterPro" id="IPR000456">
    <property type="entry name" value="Ribosomal_bL17"/>
</dbReference>
<evidence type="ECO:0000256" key="5">
    <source>
        <dbReference type="RuleBase" id="RU000660"/>
    </source>
</evidence>
<evidence type="ECO:0000256" key="6">
    <source>
        <dbReference type="RuleBase" id="RU000661"/>
    </source>
</evidence>
<evidence type="ECO:0000256" key="1">
    <source>
        <dbReference type="ARBA" id="ARBA00008777"/>
    </source>
</evidence>
<keyword evidence="3 5" id="KW-0687">Ribonucleoprotein</keyword>
<evidence type="ECO:0000256" key="2">
    <source>
        <dbReference type="ARBA" id="ARBA00022980"/>
    </source>
</evidence>
<dbReference type="GO" id="GO:0005840">
    <property type="term" value="C:ribosome"/>
    <property type="evidence" value="ECO:0007669"/>
    <property type="project" value="UniProtKB-KW"/>
</dbReference>
<dbReference type="PANTHER" id="PTHR14413">
    <property type="entry name" value="RIBOSOMAL PROTEIN L17"/>
    <property type="match status" value="1"/>
</dbReference>
<dbReference type="Proteomes" id="UP001461341">
    <property type="component" value="Chromosome"/>
</dbReference>
<evidence type="ECO:0000256" key="4">
    <source>
        <dbReference type="ARBA" id="ARBA00035494"/>
    </source>
</evidence>
<dbReference type="Pfam" id="PF01196">
    <property type="entry name" value="Ribosomal_L17"/>
    <property type="match status" value="1"/>
</dbReference>
<accession>A0ABZ2YCJ4</accession>
<dbReference type="RefSeq" id="WP_369018889.1">
    <property type="nucleotide sequence ID" value="NZ_CP121689.1"/>
</dbReference>
<dbReference type="NCBIfam" id="TIGR00059">
    <property type="entry name" value="L17"/>
    <property type="match status" value="1"/>
</dbReference>
<dbReference type="PANTHER" id="PTHR14413:SF16">
    <property type="entry name" value="LARGE RIBOSOMAL SUBUNIT PROTEIN BL17M"/>
    <property type="match status" value="1"/>
</dbReference>
<evidence type="ECO:0000256" key="3">
    <source>
        <dbReference type="ARBA" id="ARBA00023274"/>
    </source>
</evidence>
<gene>
    <name evidence="7" type="primary">rplQ</name>
    <name evidence="7" type="ORF">QBE54_03030</name>
</gene>
<keyword evidence="8" id="KW-1185">Reference proteome</keyword>
<evidence type="ECO:0000313" key="7">
    <source>
        <dbReference type="EMBL" id="WZL76725.1"/>
    </source>
</evidence>
<evidence type="ECO:0000313" key="8">
    <source>
        <dbReference type="Proteomes" id="UP001461341"/>
    </source>
</evidence>
<protein>
    <recommendedName>
        <fullName evidence="4 6">50S ribosomal protein L17</fullName>
    </recommendedName>
</protein>
<sequence length="118" mass="13547">MRHRKRTEKLGRTTSHKESMLANMIVSLIKSGKIETTERKGKVLKRYFERVVSLAIKGDNASMRQVVSWVRDKEAFKLLMRSIVPRMRDRKGGYCRVIKAGFRRGDGAPLAVVEIISE</sequence>
<dbReference type="Gene3D" id="3.90.1030.10">
    <property type="entry name" value="Ribosomal protein L17"/>
    <property type="match status" value="1"/>
</dbReference>
<keyword evidence="2 5" id="KW-0689">Ribosomal protein</keyword>
<name>A0ABZ2YCJ4_9BACT</name>
<proteinExistence type="inferred from homology"/>
<reference evidence="7 8" key="1">
    <citation type="submission" date="2023-03" db="EMBL/GenBank/DDBJ databases">
        <title>Novel Species.</title>
        <authorList>
            <person name="Ma S."/>
        </authorList>
    </citation>
    <scope>NUCLEOTIDE SEQUENCE [LARGE SCALE GENOMIC DNA]</scope>
    <source>
        <strain evidence="7 8">B11</strain>
    </source>
</reference>